<keyword evidence="7 8" id="KW-0472">Membrane</keyword>
<sequence>MSITPQTLLRFTVGAAITAVVLFLMWYFSSIVIYILVSAVLAIMGRPLVARISRGRIGRWRVPRWCGALVTLLVIWIVFAVMCGLFVPLVTNKLYQLAHLDFSTVLTSVEEPLQRIQDYLTHFFSLPETQVSFKDTLILFLQSLINFDTINTAFSSVVSLAVSSVIAFFSISFITFFFLRDDGLFYAMVTALFPDRYQQNVTHALNSVTVLLSRYFRGILAESFLLMLAVSLVMMAFGMRAQDAFFIGLIMGVMNVVPYAGPTIGGAVSVCMGIITPIEGMSIGHTMLVIAGSLLILKGLDDFVLQPTLYSERVKAQPLEIFLVILIAGSLAGVIGMLLAIPLYTVLRVFAKEFFSQISLVRKLTEKI</sequence>
<proteinExistence type="inferred from homology"/>
<comment type="caution">
    <text evidence="9">The sequence shown here is derived from an EMBL/GenBank/DDBJ whole genome shotgun (WGS) entry which is preliminary data.</text>
</comment>
<feature type="transmembrane region" description="Helical" evidence="8">
    <location>
        <begin position="245"/>
        <end position="275"/>
    </location>
</feature>
<keyword evidence="5 8" id="KW-0812">Transmembrane</keyword>
<comment type="similarity">
    <text evidence="2">Belongs to the autoinducer-2 exporter (AI-2E) (TC 2.A.86) family.</text>
</comment>
<dbReference type="GO" id="GO:0005886">
    <property type="term" value="C:plasma membrane"/>
    <property type="evidence" value="ECO:0007669"/>
    <property type="project" value="UniProtKB-SubCell"/>
</dbReference>
<dbReference type="PANTHER" id="PTHR21716">
    <property type="entry name" value="TRANSMEMBRANE PROTEIN"/>
    <property type="match status" value="1"/>
</dbReference>
<evidence type="ECO:0000313" key="9">
    <source>
        <dbReference type="EMBL" id="OKY96709.1"/>
    </source>
</evidence>
<evidence type="ECO:0000256" key="2">
    <source>
        <dbReference type="ARBA" id="ARBA00009773"/>
    </source>
</evidence>
<dbReference type="RefSeq" id="WP_278338918.1">
    <property type="nucleotide sequence ID" value="NZ_BAAFLA010000005.1"/>
</dbReference>
<dbReference type="EMBL" id="MNQH01000001">
    <property type="protein sequence ID" value="OKY96709.1"/>
    <property type="molecule type" value="Genomic_DNA"/>
</dbReference>
<name>A0A1Q6FCX1_9BACT</name>
<accession>A0A1Q6FCX1</accession>
<dbReference type="Proteomes" id="UP000187417">
    <property type="component" value="Unassembled WGS sequence"/>
</dbReference>
<feature type="transmembrane region" description="Helical" evidence="8">
    <location>
        <begin position="7"/>
        <end position="27"/>
    </location>
</feature>
<gene>
    <name evidence="9" type="ORF">BHV66_01200</name>
</gene>
<feature type="transmembrane region" description="Helical" evidence="8">
    <location>
        <begin position="282"/>
        <end position="301"/>
    </location>
</feature>
<evidence type="ECO:0000256" key="7">
    <source>
        <dbReference type="ARBA" id="ARBA00023136"/>
    </source>
</evidence>
<dbReference type="Pfam" id="PF01594">
    <property type="entry name" value="AI-2E_transport"/>
    <property type="match status" value="1"/>
</dbReference>
<evidence type="ECO:0000256" key="6">
    <source>
        <dbReference type="ARBA" id="ARBA00022989"/>
    </source>
</evidence>
<dbReference type="STRING" id="28117.BHV66_01200"/>
<dbReference type="AlphaFoldDB" id="A0A1Q6FCX1"/>
<feature type="transmembrane region" description="Helical" evidence="8">
    <location>
        <begin position="321"/>
        <end position="347"/>
    </location>
</feature>
<evidence type="ECO:0000256" key="1">
    <source>
        <dbReference type="ARBA" id="ARBA00004651"/>
    </source>
</evidence>
<feature type="transmembrane region" description="Helical" evidence="8">
    <location>
        <begin position="219"/>
        <end position="239"/>
    </location>
</feature>
<feature type="transmembrane region" description="Helical" evidence="8">
    <location>
        <begin position="33"/>
        <end position="53"/>
    </location>
</feature>
<comment type="subcellular location">
    <subcellularLocation>
        <location evidence="1">Cell membrane</location>
        <topology evidence="1">Multi-pass membrane protein</topology>
    </subcellularLocation>
</comment>
<reference evidence="9 10" key="1">
    <citation type="journal article" date="2016" name="Nat. Biotechnol.">
        <title>Measurement of bacterial replication rates in microbial communities.</title>
        <authorList>
            <person name="Brown C.T."/>
            <person name="Olm M.R."/>
            <person name="Thomas B.C."/>
            <person name="Banfield J.F."/>
        </authorList>
    </citation>
    <scope>NUCLEOTIDE SEQUENCE [LARGE SCALE GENOMIC DNA]</scope>
    <source>
        <strain evidence="9">CAG:67_53_122</strain>
    </source>
</reference>
<keyword evidence="4" id="KW-1003">Cell membrane</keyword>
<evidence type="ECO:0000256" key="4">
    <source>
        <dbReference type="ARBA" id="ARBA00022475"/>
    </source>
</evidence>
<dbReference type="PANTHER" id="PTHR21716:SF53">
    <property type="entry name" value="PERMEASE PERM-RELATED"/>
    <property type="match status" value="1"/>
</dbReference>
<protein>
    <submittedName>
        <fullName evidence="9">AI-2E family transporter</fullName>
    </submittedName>
</protein>
<keyword evidence="6 8" id="KW-1133">Transmembrane helix</keyword>
<dbReference type="InterPro" id="IPR002549">
    <property type="entry name" value="AI-2E-like"/>
</dbReference>
<evidence type="ECO:0000256" key="5">
    <source>
        <dbReference type="ARBA" id="ARBA00022692"/>
    </source>
</evidence>
<organism evidence="9 10">
    <name type="scientific">Alistipes putredinis</name>
    <dbReference type="NCBI Taxonomy" id="28117"/>
    <lineage>
        <taxon>Bacteria</taxon>
        <taxon>Pseudomonadati</taxon>
        <taxon>Bacteroidota</taxon>
        <taxon>Bacteroidia</taxon>
        <taxon>Bacteroidales</taxon>
        <taxon>Rikenellaceae</taxon>
        <taxon>Alistipes</taxon>
    </lineage>
</organism>
<dbReference type="GO" id="GO:0055085">
    <property type="term" value="P:transmembrane transport"/>
    <property type="evidence" value="ECO:0007669"/>
    <property type="project" value="TreeGrafter"/>
</dbReference>
<evidence type="ECO:0000256" key="8">
    <source>
        <dbReference type="SAM" id="Phobius"/>
    </source>
</evidence>
<feature type="transmembrane region" description="Helical" evidence="8">
    <location>
        <begin position="65"/>
        <end position="87"/>
    </location>
</feature>
<evidence type="ECO:0000313" key="10">
    <source>
        <dbReference type="Proteomes" id="UP000187417"/>
    </source>
</evidence>
<feature type="transmembrane region" description="Helical" evidence="8">
    <location>
        <begin position="153"/>
        <end position="179"/>
    </location>
</feature>
<keyword evidence="3" id="KW-0813">Transport</keyword>
<evidence type="ECO:0000256" key="3">
    <source>
        <dbReference type="ARBA" id="ARBA00022448"/>
    </source>
</evidence>